<feature type="signal peptide" evidence="1">
    <location>
        <begin position="1"/>
        <end position="25"/>
    </location>
</feature>
<keyword evidence="1" id="KW-0732">Signal</keyword>
<keyword evidence="3" id="KW-1185">Reference proteome</keyword>
<dbReference type="KEGG" id="mlr:MELLADRAFT_123581"/>
<proteinExistence type="predicted"/>
<evidence type="ECO:0000313" key="3">
    <source>
        <dbReference type="Proteomes" id="UP000001072"/>
    </source>
</evidence>
<protein>
    <submittedName>
        <fullName evidence="2">Secreted protein</fullName>
    </submittedName>
</protein>
<dbReference type="InParanoid" id="F4RDW9"/>
<accession>F4RDW9</accession>
<name>F4RDW9_MELLP</name>
<dbReference type="HOGENOM" id="CLU_150810_1_1_1"/>
<dbReference type="VEuPathDB" id="FungiDB:MELLADRAFT_123581"/>
<sequence>MTLQTLLKLALMCITLTVFMEMCSAKSKTIACKTDYNINHNVAVCGETSDGAHQHDCNPASCKSNGALYVQRAGCVVDPDGKEASTEHCHQYNYADDKHFYCESPRGNFKCPWKIGDGPVISCSDCHN</sequence>
<evidence type="ECO:0000256" key="1">
    <source>
        <dbReference type="SAM" id="SignalP"/>
    </source>
</evidence>
<dbReference type="RefSeq" id="XP_007407264.1">
    <property type="nucleotide sequence ID" value="XM_007407202.1"/>
</dbReference>
<dbReference type="Proteomes" id="UP000001072">
    <property type="component" value="Unassembled WGS sequence"/>
</dbReference>
<organism evidence="3">
    <name type="scientific">Melampsora larici-populina (strain 98AG31 / pathotype 3-4-7)</name>
    <name type="common">Poplar leaf rust fungus</name>
    <dbReference type="NCBI Taxonomy" id="747676"/>
    <lineage>
        <taxon>Eukaryota</taxon>
        <taxon>Fungi</taxon>
        <taxon>Dikarya</taxon>
        <taxon>Basidiomycota</taxon>
        <taxon>Pucciniomycotina</taxon>
        <taxon>Pucciniomycetes</taxon>
        <taxon>Pucciniales</taxon>
        <taxon>Melampsoraceae</taxon>
        <taxon>Melampsora</taxon>
    </lineage>
</organism>
<gene>
    <name evidence="2" type="ORF">MELLADRAFT_123581</name>
</gene>
<dbReference type="EMBL" id="GL883097">
    <property type="protein sequence ID" value="EGG09537.1"/>
    <property type="molecule type" value="Genomic_DNA"/>
</dbReference>
<dbReference type="AlphaFoldDB" id="F4RDW9"/>
<evidence type="ECO:0000313" key="2">
    <source>
        <dbReference type="EMBL" id="EGG09537.1"/>
    </source>
</evidence>
<reference evidence="3" key="1">
    <citation type="journal article" date="2011" name="Proc. Natl. Acad. Sci. U.S.A.">
        <title>Obligate biotrophy features unraveled by the genomic analysis of rust fungi.</title>
        <authorList>
            <person name="Duplessis S."/>
            <person name="Cuomo C.A."/>
            <person name="Lin Y.-C."/>
            <person name="Aerts A."/>
            <person name="Tisserant E."/>
            <person name="Veneault-Fourrey C."/>
            <person name="Joly D.L."/>
            <person name="Hacquard S."/>
            <person name="Amselem J."/>
            <person name="Cantarel B.L."/>
            <person name="Chiu R."/>
            <person name="Coutinho P.M."/>
            <person name="Feau N."/>
            <person name="Field M."/>
            <person name="Frey P."/>
            <person name="Gelhaye E."/>
            <person name="Goldberg J."/>
            <person name="Grabherr M.G."/>
            <person name="Kodira C.D."/>
            <person name="Kohler A."/>
            <person name="Kuees U."/>
            <person name="Lindquist E.A."/>
            <person name="Lucas S.M."/>
            <person name="Mago R."/>
            <person name="Mauceli E."/>
            <person name="Morin E."/>
            <person name="Murat C."/>
            <person name="Pangilinan J.L."/>
            <person name="Park R."/>
            <person name="Pearson M."/>
            <person name="Quesneville H."/>
            <person name="Rouhier N."/>
            <person name="Sakthikumar S."/>
            <person name="Salamov A.A."/>
            <person name="Schmutz J."/>
            <person name="Selles B."/>
            <person name="Shapiro H."/>
            <person name="Tanguay P."/>
            <person name="Tuskan G.A."/>
            <person name="Henrissat B."/>
            <person name="Van de Peer Y."/>
            <person name="Rouze P."/>
            <person name="Ellis J.G."/>
            <person name="Dodds P.N."/>
            <person name="Schein J.E."/>
            <person name="Zhong S."/>
            <person name="Hamelin R.C."/>
            <person name="Grigoriev I.V."/>
            <person name="Szabo L.J."/>
            <person name="Martin F."/>
        </authorList>
    </citation>
    <scope>NUCLEOTIDE SEQUENCE [LARGE SCALE GENOMIC DNA]</scope>
    <source>
        <strain evidence="3">98AG31 / pathotype 3-4-7</strain>
    </source>
</reference>
<feature type="chain" id="PRO_5003317546" evidence="1">
    <location>
        <begin position="26"/>
        <end position="128"/>
    </location>
</feature>
<dbReference type="GeneID" id="18926418"/>